<reference evidence="1" key="1">
    <citation type="submission" date="2020-08" db="EMBL/GenBank/DDBJ databases">
        <title>Multicomponent nature underlies the extraordinary mechanical properties of spider dragline silk.</title>
        <authorList>
            <person name="Kono N."/>
            <person name="Nakamura H."/>
            <person name="Mori M."/>
            <person name="Yoshida Y."/>
            <person name="Ohtoshi R."/>
            <person name="Malay A.D."/>
            <person name="Moran D.A.P."/>
            <person name="Tomita M."/>
            <person name="Numata K."/>
            <person name="Arakawa K."/>
        </authorList>
    </citation>
    <scope>NUCLEOTIDE SEQUENCE</scope>
</reference>
<gene>
    <name evidence="1" type="ORF">TNCV_3524391</name>
</gene>
<dbReference type="AlphaFoldDB" id="A0A8X6S870"/>
<accession>A0A8X6S870</accession>
<keyword evidence="2" id="KW-1185">Reference proteome</keyword>
<comment type="caution">
    <text evidence="1">The sequence shown here is derived from an EMBL/GenBank/DDBJ whole genome shotgun (WGS) entry which is preliminary data.</text>
</comment>
<organism evidence="1 2">
    <name type="scientific">Trichonephila clavipes</name>
    <name type="common">Golden silk orbweaver</name>
    <name type="synonym">Nephila clavipes</name>
    <dbReference type="NCBI Taxonomy" id="2585209"/>
    <lineage>
        <taxon>Eukaryota</taxon>
        <taxon>Metazoa</taxon>
        <taxon>Ecdysozoa</taxon>
        <taxon>Arthropoda</taxon>
        <taxon>Chelicerata</taxon>
        <taxon>Arachnida</taxon>
        <taxon>Araneae</taxon>
        <taxon>Araneomorphae</taxon>
        <taxon>Entelegynae</taxon>
        <taxon>Araneoidea</taxon>
        <taxon>Nephilidae</taxon>
        <taxon>Trichonephila</taxon>
    </lineage>
</organism>
<proteinExistence type="predicted"/>
<name>A0A8X6S870_TRICX</name>
<dbReference type="Proteomes" id="UP000887159">
    <property type="component" value="Unassembled WGS sequence"/>
</dbReference>
<sequence length="135" mass="15570">MSTNGPLLRSSLTRNPRRLRSQWWDERWAWTTEYNDNAFTAEFRLCLKYHDFLIRVWRHRGNFFQILSSQDSLVVMVTNLCSVLVTSPDVTENSSCRRAAAHYISRGRPSGIIVSDADCCTVGPGFDSRRRHGCL</sequence>
<protein>
    <submittedName>
        <fullName evidence="1">Uncharacterized protein</fullName>
    </submittedName>
</protein>
<dbReference type="EMBL" id="BMAU01021261">
    <property type="protein sequence ID" value="GFY06583.1"/>
    <property type="molecule type" value="Genomic_DNA"/>
</dbReference>
<evidence type="ECO:0000313" key="2">
    <source>
        <dbReference type="Proteomes" id="UP000887159"/>
    </source>
</evidence>
<evidence type="ECO:0000313" key="1">
    <source>
        <dbReference type="EMBL" id="GFY06583.1"/>
    </source>
</evidence>